<feature type="compositionally biased region" description="Low complexity" evidence="2">
    <location>
        <begin position="231"/>
        <end position="246"/>
    </location>
</feature>
<feature type="compositionally biased region" description="Low complexity" evidence="2">
    <location>
        <begin position="388"/>
        <end position="401"/>
    </location>
</feature>
<feature type="compositionally biased region" description="Low complexity" evidence="2">
    <location>
        <begin position="328"/>
        <end position="340"/>
    </location>
</feature>
<comment type="caution">
    <text evidence="3">The sequence shown here is derived from an EMBL/GenBank/DDBJ whole genome shotgun (WGS) entry which is preliminary data.</text>
</comment>
<dbReference type="Proteomes" id="UP000815325">
    <property type="component" value="Unassembled WGS sequence"/>
</dbReference>
<proteinExistence type="predicted"/>
<feature type="compositionally biased region" description="Low complexity" evidence="2">
    <location>
        <begin position="301"/>
        <end position="319"/>
    </location>
</feature>
<reference evidence="3" key="1">
    <citation type="submission" date="2017-08" db="EMBL/GenBank/DDBJ databases">
        <authorList>
            <person name="Polle J.E."/>
            <person name="Barry K."/>
            <person name="Cushman J."/>
            <person name="Schmutz J."/>
            <person name="Tran D."/>
            <person name="Hathwaick L.T."/>
            <person name="Yim W.C."/>
            <person name="Jenkins J."/>
            <person name="Mckie-Krisberg Z.M."/>
            <person name="Prochnik S."/>
            <person name="Lindquist E."/>
            <person name="Dockter R.B."/>
            <person name="Adam C."/>
            <person name="Molina H."/>
            <person name="Bunkerborg J."/>
            <person name="Jin E."/>
            <person name="Buchheim M."/>
            <person name="Magnuson J."/>
        </authorList>
    </citation>
    <scope>NUCLEOTIDE SEQUENCE</scope>
    <source>
        <strain evidence="3">CCAP 19/18</strain>
    </source>
</reference>
<feature type="compositionally biased region" description="Polar residues" evidence="2">
    <location>
        <begin position="99"/>
        <end position="136"/>
    </location>
</feature>
<evidence type="ECO:0000313" key="3">
    <source>
        <dbReference type="EMBL" id="KAF5832356.1"/>
    </source>
</evidence>
<feature type="region of interest" description="Disordered" evidence="2">
    <location>
        <begin position="95"/>
        <end position="197"/>
    </location>
</feature>
<protein>
    <submittedName>
        <fullName evidence="3">Uncharacterized protein</fullName>
    </submittedName>
</protein>
<sequence length="709" mass="75152">MRCDLEYKPNSRRNGMAQCVQHALQVTEEKRADLARLREFEQEVQRMQQREDARLANAKKEGLEPKSLLEMEKEANDRYLWKTFGQISLISRRSRCGSAPNSQSSIQTQGEVPDTCSSTSKASPDSTQETNCTHVPSQDEDKELGSLFISDTLGSSGKSTASDTVFPMDWGGRGNGGEGMEGLEAFESPRSSSRSTADGSLYVLGDAWAEEEVQHFGQVISARLNSTKLQPASKPAAGPASAAATPQGSLNPPSPASAPALPDPSAAAPPVTLKANSVVRMLGRIKQQISAWDGKRKPKSAGRAASTASTSRATSRGSSMNGRQSPCRAASTANTSRTASEGSSLNGRQSPCRAASTASTSRATSRACSMNAQQETAPKRSQPAPDPAGSSMTASARTAASQLTQPRPPSKEPPTTPTRPSTEDRGLAGRNCSASRSPMTIRQPPRAGSRKLGHGHTGAEVFPPLRPNPLFAQTSRPGQDKSSAPACFTTPDLMGTSSAIALEWESPDHHQPQHHLSGRIPSMFARRSSAPGEGMQPASDQLTLQIDPRVLRRSSLPMPEEVTQGQSLSQSLQGPLSTPHEGFAEPWGAPVQGTCYRLSMNRSSSSSSSLASIPEASPALGTYRHKRSSTSSSLAFVPKASAKTATVAATTACAASEPLACIDGTGQVGAQPQPQHRQPARKRKSMSIMLHRRQSESSVTDAISEVLPL</sequence>
<feature type="compositionally biased region" description="Gly residues" evidence="2">
    <location>
        <begin position="171"/>
        <end position="180"/>
    </location>
</feature>
<evidence type="ECO:0000256" key="2">
    <source>
        <dbReference type="SAM" id="MobiDB-lite"/>
    </source>
</evidence>
<feature type="region of interest" description="Disordered" evidence="2">
    <location>
        <begin position="290"/>
        <end position="465"/>
    </location>
</feature>
<feature type="compositionally biased region" description="Low complexity" evidence="2">
    <location>
        <begin position="352"/>
        <end position="369"/>
    </location>
</feature>
<feature type="region of interest" description="Disordered" evidence="2">
    <location>
        <begin position="665"/>
        <end position="709"/>
    </location>
</feature>
<feature type="compositionally biased region" description="Pro residues" evidence="2">
    <location>
        <begin position="406"/>
        <end position="417"/>
    </location>
</feature>
<feature type="compositionally biased region" description="Low complexity" evidence="2">
    <location>
        <begin position="563"/>
        <end position="579"/>
    </location>
</feature>
<name>A0ABQ7GCM2_DUNSA</name>
<accession>A0ABQ7GCM2</accession>
<evidence type="ECO:0000313" key="4">
    <source>
        <dbReference type="Proteomes" id="UP000815325"/>
    </source>
</evidence>
<feature type="region of interest" description="Disordered" evidence="2">
    <location>
        <begin position="230"/>
        <end position="269"/>
    </location>
</feature>
<feature type="region of interest" description="Disordered" evidence="2">
    <location>
        <begin position="559"/>
        <end position="579"/>
    </location>
</feature>
<feature type="compositionally biased region" description="Low complexity" evidence="2">
    <location>
        <begin position="257"/>
        <end position="269"/>
    </location>
</feature>
<keyword evidence="4" id="KW-1185">Reference proteome</keyword>
<keyword evidence="1" id="KW-0175">Coiled coil</keyword>
<gene>
    <name evidence="3" type="ORF">DUNSADRAFT_11766</name>
</gene>
<organism evidence="3 4">
    <name type="scientific">Dunaliella salina</name>
    <name type="common">Green alga</name>
    <name type="synonym">Protococcus salinus</name>
    <dbReference type="NCBI Taxonomy" id="3046"/>
    <lineage>
        <taxon>Eukaryota</taxon>
        <taxon>Viridiplantae</taxon>
        <taxon>Chlorophyta</taxon>
        <taxon>core chlorophytes</taxon>
        <taxon>Chlorophyceae</taxon>
        <taxon>CS clade</taxon>
        <taxon>Chlamydomonadales</taxon>
        <taxon>Dunaliellaceae</taxon>
        <taxon>Dunaliella</taxon>
    </lineage>
</organism>
<evidence type="ECO:0000256" key="1">
    <source>
        <dbReference type="SAM" id="Coils"/>
    </source>
</evidence>
<dbReference type="EMBL" id="MU069879">
    <property type="protein sequence ID" value="KAF5832356.1"/>
    <property type="molecule type" value="Genomic_DNA"/>
</dbReference>
<feature type="coiled-coil region" evidence="1">
    <location>
        <begin position="30"/>
        <end position="57"/>
    </location>
</feature>
<feature type="compositionally biased region" description="Polar residues" evidence="2">
    <location>
        <begin position="152"/>
        <end position="163"/>
    </location>
</feature>